<name>A0A0A9FSY0_ARUDO</name>
<dbReference type="EMBL" id="GBRH01184475">
    <property type="protein sequence ID" value="JAE13421.1"/>
    <property type="molecule type" value="Transcribed_RNA"/>
</dbReference>
<accession>A0A0A9FSY0</accession>
<proteinExistence type="predicted"/>
<reference evidence="1" key="1">
    <citation type="submission" date="2014-09" db="EMBL/GenBank/DDBJ databases">
        <authorList>
            <person name="Magalhaes I.L.F."/>
            <person name="Oliveira U."/>
            <person name="Santos F.R."/>
            <person name="Vidigal T.H.D.A."/>
            <person name="Brescovit A.D."/>
            <person name="Santos A.J."/>
        </authorList>
    </citation>
    <scope>NUCLEOTIDE SEQUENCE</scope>
    <source>
        <tissue evidence="1">Shoot tissue taken approximately 20 cm above the soil surface</tissue>
    </source>
</reference>
<evidence type="ECO:0000313" key="1">
    <source>
        <dbReference type="EMBL" id="JAE13421.1"/>
    </source>
</evidence>
<protein>
    <submittedName>
        <fullName evidence="1">Uncharacterized protein</fullName>
    </submittedName>
</protein>
<reference evidence="1" key="2">
    <citation type="journal article" date="2015" name="Data Brief">
        <title>Shoot transcriptome of the giant reed, Arundo donax.</title>
        <authorList>
            <person name="Barrero R.A."/>
            <person name="Guerrero F.D."/>
            <person name="Moolhuijzen P."/>
            <person name="Goolsby J.A."/>
            <person name="Tidwell J."/>
            <person name="Bellgard S.E."/>
            <person name="Bellgard M.I."/>
        </authorList>
    </citation>
    <scope>NUCLEOTIDE SEQUENCE</scope>
    <source>
        <tissue evidence="1">Shoot tissue taken approximately 20 cm above the soil surface</tissue>
    </source>
</reference>
<organism evidence="1">
    <name type="scientific">Arundo donax</name>
    <name type="common">Giant reed</name>
    <name type="synonym">Donax arundinaceus</name>
    <dbReference type="NCBI Taxonomy" id="35708"/>
    <lineage>
        <taxon>Eukaryota</taxon>
        <taxon>Viridiplantae</taxon>
        <taxon>Streptophyta</taxon>
        <taxon>Embryophyta</taxon>
        <taxon>Tracheophyta</taxon>
        <taxon>Spermatophyta</taxon>
        <taxon>Magnoliopsida</taxon>
        <taxon>Liliopsida</taxon>
        <taxon>Poales</taxon>
        <taxon>Poaceae</taxon>
        <taxon>PACMAD clade</taxon>
        <taxon>Arundinoideae</taxon>
        <taxon>Arundineae</taxon>
        <taxon>Arundo</taxon>
    </lineage>
</organism>
<sequence>MKRYILEVRYLNIMIGLLKVLDY</sequence>
<dbReference type="AlphaFoldDB" id="A0A0A9FSY0"/>